<gene>
    <name evidence="2" type="ORF">MCOR_24536</name>
</gene>
<dbReference type="Pfam" id="PF20720">
    <property type="entry name" value="nSTAND3"/>
    <property type="match status" value="1"/>
</dbReference>
<sequence>MFNKWWDETSKAIIQLGGTSFTERCSLWKVGRLDRNDRDILIEIRNMIGTFDPVPKGVRKICESRILEWDKDNVAQTRAMKRLTEMIELHNVAIAVGPSGCGKSTAIHFIALQLARIQDYDIIIVSSPEEMKNYYDPDSKQIFVMHNVFGASTFEQNKAMKWLEMRKDIKIMLDSNRVKLLVSCKTHVFQQRIVKKIDVLSETSCDFLASNYCLTDDERLNIANLYLTKDEIRLLKSSNAWSQFCFFPLLCQCYSRRKSCNVVDYFKYPIESVSADLSSMESFDQTALATLFLFAVYNNCIKESSLTEITKIEPIHKVISRNFDLKSQLSIQVVKK</sequence>
<accession>A0A6J8C1J1</accession>
<protein>
    <submittedName>
        <fullName evidence="2">MsmX</fullName>
    </submittedName>
</protein>
<evidence type="ECO:0000313" key="2">
    <source>
        <dbReference type="EMBL" id="CAC5389371.1"/>
    </source>
</evidence>
<dbReference type="InterPro" id="IPR049050">
    <property type="entry name" value="nSTAND3"/>
</dbReference>
<keyword evidence="3" id="KW-1185">Reference proteome</keyword>
<dbReference type="Proteomes" id="UP000507470">
    <property type="component" value="Unassembled WGS sequence"/>
</dbReference>
<organism evidence="2 3">
    <name type="scientific">Mytilus coruscus</name>
    <name type="common">Sea mussel</name>
    <dbReference type="NCBI Taxonomy" id="42192"/>
    <lineage>
        <taxon>Eukaryota</taxon>
        <taxon>Metazoa</taxon>
        <taxon>Spiralia</taxon>
        <taxon>Lophotrochozoa</taxon>
        <taxon>Mollusca</taxon>
        <taxon>Bivalvia</taxon>
        <taxon>Autobranchia</taxon>
        <taxon>Pteriomorphia</taxon>
        <taxon>Mytilida</taxon>
        <taxon>Mytiloidea</taxon>
        <taxon>Mytilidae</taxon>
        <taxon>Mytilinae</taxon>
        <taxon>Mytilus</taxon>
    </lineage>
</organism>
<dbReference type="InterPro" id="IPR027417">
    <property type="entry name" value="P-loop_NTPase"/>
</dbReference>
<dbReference type="OrthoDB" id="6173127at2759"/>
<dbReference type="SUPFAM" id="SSF52540">
    <property type="entry name" value="P-loop containing nucleoside triphosphate hydrolases"/>
    <property type="match status" value="1"/>
</dbReference>
<reference evidence="2 3" key="1">
    <citation type="submission" date="2020-06" db="EMBL/GenBank/DDBJ databases">
        <authorList>
            <person name="Li R."/>
            <person name="Bekaert M."/>
        </authorList>
    </citation>
    <scope>NUCLEOTIDE SEQUENCE [LARGE SCALE GENOMIC DNA]</scope>
    <source>
        <strain evidence="3">wild</strain>
    </source>
</reference>
<dbReference type="AlphaFoldDB" id="A0A6J8C1J1"/>
<evidence type="ECO:0000259" key="1">
    <source>
        <dbReference type="Pfam" id="PF20720"/>
    </source>
</evidence>
<proteinExistence type="predicted"/>
<dbReference type="EMBL" id="CACVKT020004335">
    <property type="protein sequence ID" value="CAC5389371.1"/>
    <property type="molecule type" value="Genomic_DNA"/>
</dbReference>
<name>A0A6J8C1J1_MYTCO</name>
<feature type="domain" description="Novel STAND NTPase 3" evidence="1">
    <location>
        <begin position="76"/>
        <end position="227"/>
    </location>
</feature>
<dbReference type="Gene3D" id="3.40.50.300">
    <property type="entry name" value="P-loop containing nucleotide triphosphate hydrolases"/>
    <property type="match status" value="1"/>
</dbReference>
<evidence type="ECO:0000313" key="3">
    <source>
        <dbReference type="Proteomes" id="UP000507470"/>
    </source>
</evidence>